<feature type="active site" evidence="10">
    <location>
        <position position="112"/>
    </location>
</feature>
<dbReference type="SMART" id="SM00137">
    <property type="entry name" value="MAM"/>
    <property type="match status" value="1"/>
</dbReference>
<feature type="domain" description="MAM" evidence="13">
    <location>
        <begin position="222"/>
        <end position="396"/>
    </location>
</feature>
<dbReference type="Proteomes" id="UP000028760">
    <property type="component" value="Unassembled WGS sequence"/>
</dbReference>
<dbReference type="InterPro" id="IPR013320">
    <property type="entry name" value="ConA-like_dom_sf"/>
</dbReference>
<keyword evidence="1 10" id="KW-0645">Protease</keyword>
<dbReference type="EMBL" id="AYCK01005452">
    <property type="status" value="NOT_ANNOTATED_CDS"/>
    <property type="molecule type" value="Genomic_DNA"/>
</dbReference>
<dbReference type="InterPro" id="IPR006026">
    <property type="entry name" value="Peptidase_Metallo"/>
</dbReference>
<feature type="compositionally biased region" description="Polar residues" evidence="12">
    <location>
        <begin position="253"/>
        <end position="262"/>
    </location>
</feature>
<keyword evidence="8" id="KW-1015">Disulfide bond</keyword>
<evidence type="ECO:0000256" key="3">
    <source>
        <dbReference type="ARBA" id="ARBA00022729"/>
    </source>
</evidence>
<dbReference type="PRINTS" id="PR00020">
    <property type="entry name" value="MAMDOMAIN"/>
</dbReference>
<reference evidence="15" key="3">
    <citation type="submission" date="2025-09" db="UniProtKB">
        <authorList>
            <consortium name="Ensembl"/>
        </authorList>
    </citation>
    <scope>IDENTIFICATION</scope>
</reference>
<comment type="caution">
    <text evidence="10">Lacks conserved residue(s) required for the propagation of feature annotation.</text>
</comment>
<dbReference type="Gene3D" id="2.60.210.10">
    <property type="entry name" value="Apoptosis, Tumor Necrosis Factor Receptor Associated Protein 2, Chain A"/>
    <property type="match status" value="1"/>
</dbReference>
<keyword evidence="5 10" id="KW-0862">Zinc</keyword>
<keyword evidence="16" id="KW-1185">Reference proteome</keyword>
<dbReference type="Ensembl" id="ENSPFOT00000025676.1">
    <property type="protein sequence ID" value="ENSPFOP00000030502.1"/>
    <property type="gene ID" value="ENSPFOG00000003763.2"/>
</dbReference>
<evidence type="ECO:0000259" key="14">
    <source>
        <dbReference type="PROSITE" id="PS51864"/>
    </source>
</evidence>
<keyword evidence="7" id="KW-0865">Zymogen</keyword>
<dbReference type="Gene3D" id="3.40.390.10">
    <property type="entry name" value="Collagenase (Catalytic Domain)"/>
    <property type="match status" value="1"/>
</dbReference>
<keyword evidence="2 10" id="KW-0479">Metal-binding</keyword>
<dbReference type="PANTHER" id="PTHR10127:SF903">
    <property type="entry name" value="MEPRIN A SUBUNIT"/>
    <property type="match status" value="1"/>
</dbReference>
<protein>
    <recommendedName>
        <fullName evidence="11">Metalloendopeptidase</fullName>
        <ecNumber evidence="11">3.4.24.-</ecNumber>
    </recommendedName>
</protein>
<reference evidence="15" key="2">
    <citation type="submission" date="2025-08" db="UniProtKB">
        <authorList>
            <consortium name="Ensembl"/>
        </authorList>
    </citation>
    <scope>IDENTIFICATION</scope>
</reference>
<dbReference type="CDD" id="cd06263">
    <property type="entry name" value="MAM"/>
    <property type="match status" value="1"/>
</dbReference>
<feature type="binding site" evidence="10">
    <location>
        <position position="111"/>
    </location>
    <ligand>
        <name>Zn(2+)</name>
        <dbReference type="ChEBI" id="CHEBI:29105"/>
        <note>catalytic</note>
    </ligand>
</feature>
<evidence type="ECO:0000256" key="2">
    <source>
        <dbReference type="ARBA" id="ARBA00022723"/>
    </source>
</evidence>
<dbReference type="SUPFAM" id="SSF55486">
    <property type="entry name" value="Metalloproteases ('zincins'), catalytic domain"/>
    <property type="match status" value="1"/>
</dbReference>
<dbReference type="PROSITE" id="PS51864">
    <property type="entry name" value="ASTACIN"/>
    <property type="match status" value="1"/>
</dbReference>
<keyword evidence="6 10" id="KW-0482">Metalloprotease</keyword>
<dbReference type="SMART" id="SM00235">
    <property type="entry name" value="ZnMc"/>
    <property type="match status" value="1"/>
</dbReference>
<evidence type="ECO:0000256" key="1">
    <source>
        <dbReference type="ARBA" id="ARBA00022670"/>
    </source>
</evidence>
<name>A0A096MGG1_POEFO</name>
<evidence type="ECO:0000256" key="4">
    <source>
        <dbReference type="ARBA" id="ARBA00022801"/>
    </source>
</evidence>
<dbReference type="InterPro" id="IPR001506">
    <property type="entry name" value="Peptidase_M12A"/>
</dbReference>
<dbReference type="PROSITE" id="PS50060">
    <property type="entry name" value="MAM_2"/>
    <property type="match status" value="1"/>
</dbReference>
<dbReference type="SUPFAM" id="SSF49599">
    <property type="entry name" value="TRAF domain-like"/>
    <property type="match status" value="1"/>
</dbReference>
<dbReference type="FunFam" id="3.40.390.10:FF:000015">
    <property type="entry name" value="Meprin A subunit"/>
    <property type="match status" value="1"/>
</dbReference>
<keyword evidence="9" id="KW-0325">Glycoprotein</keyword>
<evidence type="ECO:0000256" key="9">
    <source>
        <dbReference type="ARBA" id="ARBA00023180"/>
    </source>
</evidence>
<reference evidence="16" key="1">
    <citation type="submission" date="2013-10" db="EMBL/GenBank/DDBJ databases">
        <authorList>
            <person name="Schartl M."/>
            <person name="Warren W."/>
        </authorList>
    </citation>
    <scope>NUCLEOTIDE SEQUENCE [LARGE SCALE GENOMIC DNA]</scope>
    <source>
        <strain evidence="16">female</strain>
    </source>
</reference>
<dbReference type="GeneTree" id="ENSGT00950000183111"/>
<feature type="region of interest" description="Disordered" evidence="12">
    <location>
        <begin position="249"/>
        <end position="272"/>
    </location>
</feature>
<evidence type="ECO:0000256" key="8">
    <source>
        <dbReference type="ARBA" id="ARBA00023157"/>
    </source>
</evidence>
<dbReference type="InterPro" id="IPR008974">
    <property type="entry name" value="TRAF-like"/>
</dbReference>
<dbReference type="AlphaFoldDB" id="A0A096MGG1"/>
<dbReference type="PANTHER" id="PTHR10127">
    <property type="entry name" value="DISCOIDIN, CUB, EGF, LAMININ , AND ZINC METALLOPROTEASE DOMAIN CONTAINING"/>
    <property type="match status" value="1"/>
</dbReference>
<feature type="binding site" evidence="10">
    <location>
        <position position="115"/>
    </location>
    <ligand>
        <name>Zn(2+)</name>
        <dbReference type="ChEBI" id="CHEBI:29105"/>
        <note>catalytic</note>
    </ligand>
</feature>
<evidence type="ECO:0000256" key="5">
    <source>
        <dbReference type="ARBA" id="ARBA00022833"/>
    </source>
</evidence>
<dbReference type="SUPFAM" id="SSF49899">
    <property type="entry name" value="Concanavalin A-like lectins/glucanases"/>
    <property type="match status" value="1"/>
</dbReference>
<evidence type="ECO:0000256" key="10">
    <source>
        <dbReference type="PROSITE-ProRule" id="PRU01211"/>
    </source>
</evidence>
<dbReference type="InterPro" id="IPR002083">
    <property type="entry name" value="MATH/TRAF_dom"/>
</dbReference>
<proteinExistence type="predicted"/>
<evidence type="ECO:0000313" key="15">
    <source>
        <dbReference type="Ensembl" id="ENSPFOP00000030502.1"/>
    </source>
</evidence>
<evidence type="ECO:0000256" key="7">
    <source>
        <dbReference type="ARBA" id="ARBA00023145"/>
    </source>
</evidence>
<comment type="cofactor">
    <cofactor evidence="10 11">
        <name>Zn(2+)</name>
        <dbReference type="ChEBI" id="CHEBI:29105"/>
    </cofactor>
    <text evidence="10 11">Binds 1 zinc ion per subunit.</text>
</comment>
<dbReference type="EC" id="3.4.24.-" evidence="11"/>
<evidence type="ECO:0000256" key="6">
    <source>
        <dbReference type="ARBA" id="ARBA00023049"/>
    </source>
</evidence>
<keyword evidence="4 10" id="KW-0378">Hydrolase</keyword>
<dbReference type="InterPro" id="IPR024079">
    <property type="entry name" value="MetalloPept_cat_dom_sf"/>
</dbReference>
<dbReference type="GO" id="GO:0016020">
    <property type="term" value="C:membrane"/>
    <property type="evidence" value="ECO:0007669"/>
    <property type="project" value="InterPro"/>
</dbReference>
<dbReference type="EMBL" id="AYCK01005453">
    <property type="status" value="NOT_ANNOTATED_CDS"/>
    <property type="molecule type" value="Genomic_DNA"/>
</dbReference>
<dbReference type="Pfam" id="PF22486">
    <property type="entry name" value="MATH_2"/>
    <property type="match status" value="1"/>
</dbReference>
<feature type="binding site" evidence="10">
    <location>
        <position position="121"/>
    </location>
    <ligand>
        <name>Zn(2+)</name>
        <dbReference type="ChEBI" id="CHEBI:29105"/>
        <note>catalytic</note>
    </ligand>
</feature>
<dbReference type="GO" id="GO:0004222">
    <property type="term" value="F:metalloendopeptidase activity"/>
    <property type="evidence" value="ECO:0007669"/>
    <property type="project" value="UniProtKB-UniRule"/>
</dbReference>
<dbReference type="Gene3D" id="2.60.120.200">
    <property type="match status" value="1"/>
</dbReference>
<dbReference type="PRINTS" id="PR00480">
    <property type="entry name" value="ASTACIN"/>
</dbReference>
<organism evidence="15 16">
    <name type="scientific">Poecilia formosa</name>
    <name type="common">Amazon molly</name>
    <name type="synonym">Limia formosa</name>
    <dbReference type="NCBI Taxonomy" id="48698"/>
    <lineage>
        <taxon>Eukaryota</taxon>
        <taxon>Metazoa</taxon>
        <taxon>Chordata</taxon>
        <taxon>Craniata</taxon>
        <taxon>Vertebrata</taxon>
        <taxon>Euteleostomi</taxon>
        <taxon>Actinopterygii</taxon>
        <taxon>Neopterygii</taxon>
        <taxon>Teleostei</taxon>
        <taxon>Neoteleostei</taxon>
        <taxon>Acanthomorphata</taxon>
        <taxon>Ovalentaria</taxon>
        <taxon>Atherinomorphae</taxon>
        <taxon>Cyprinodontiformes</taxon>
        <taxon>Poeciliidae</taxon>
        <taxon>Poeciliinae</taxon>
        <taxon>Poecilia</taxon>
    </lineage>
</organism>
<feature type="domain" description="Peptidase M12A" evidence="14">
    <location>
        <begin position="17"/>
        <end position="215"/>
    </location>
</feature>
<dbReference type="GO" id="GO:0006508">
    <property type="term" value="P:proteolysis"/>
    <property type="evidence" value="ECO:0007669"/>
    <property type="project" value="UniProtKB-KW"/>
</dbReference>
<evidence type="ECO:0000313" key="16">
    <source>
        <dbReference type="Proteomes" id="UP000028760"/>
    </source>
</evidence>
<evidence type="ECO:0000256" key="11">
    <source>
        <dbReference type="RuleBase" id="RU361183"/>
    </source>
</evidence>
<evidence type="ECO:0000259" key="13">
    <source>
        <dbReference type="PROSITE" id="PS50060"/>
    </source>
</evidence>
<evidence type="ECO:0000256" key="12">
    <source>
        <dbReference type="SAM" id="MobiDB-lite"/>
    </source>
</evidence>
<accession>A0A096MGG1</accession>
<dbReference type="InterPro" id="IPR000998">
    <property type="entry name" value="MAM_dom"/>
</dbReference>
<dbReference type="GO" id="GO:0008270">
    <property type="term" value="F:zinc ion binding"/>
    <property type="evidence" value="ECO:0007669"/>
    <property type="project" value="UniProtKB-UniRule"/>
</dbReference>
<keyword evidence="3" id="KW-0732">Signal</keyword>
<dbReference type="Pfam" id="PF01400">
    <property type="entry name" value="Astacin"/>
    <property type="match status" value="1"/>
</dbReference>
<dbReference type="Pfam" id="PF00629">
    <property type="entry name" value="MAM"/>
    <property type="match status" value="1"/>
</dbReference>
<sequence>MFLSYALLTQPSDTQRSSILPGNKLWTFPVPYVLDKGLGKMKDLRARGVILRAFDQFRVKSCIDFKPRDSEEYYLNIQKLDGCWSYIGRIFSNGQDLSIGQNCDSVAIVEHEILHALGFYHEQSRYDRDNHVQIEYSNILAGKEHNFRKVASQDSTTHGSPYDYMSVMHYSKNAFTNGNGPTIITINQTFQDLIGQRVEMSPSDVQELNLLYKCNSSVTFKFYCGFSNKDFCQMNHCSQSGNGWELVTKANGGPSSDHTSLPNGKGDQGQETGYFIHASTSSGQEGDSAWLGTKIMSTQRECKVQCLQFYYFHSGNESDELNIWIREFQDEHDTRGTLRLMGQITGPPTSHWKLHHVSLNATKNFQVVFEVRKGAGNSTGGFSIDDINLSETECPHVTLQIDNLGRLLNTSTFGTAIYSPRQYSKEGYAYRIAAVLYKTFLGMYVEILSGDNDDQLEWPCLQKQVTFQMLDQTPDMKMQMSKQWSEVTHETHNLSNETGISWWDNPRKNGSIVFHENGEAVYGGILVGYHYFAFLEELQTREFLKGGSAIFMFSFEDLTPLVNGNSLPCPQV</sequence>